<evidence type="ECO:0000259" key="1">
    <source>
        <dbReference type="PROSITE" id="PS50123"/>
    </source>
</evidence>
<dbReference type="PRINTS" id="PR00996">
    <property type="entry name" value="CHERMTFRASE"/>
</dbReference>
<accession>A0A1M5KJZ9</accession>
<feature type="domain" description="CheR-type methyltransferase" evidence="1">
    <location>
        <begin position="10"/>
        <end position="249"/>
    </location>
</feature>
<dbReference type="PROSITE" id="PS50123">
    <property type="entry name" value="CHER"/>
    <property type="match status" value="1"/>
</dbReference>
<dbReference type="InterPro" id="IPR029063">
    <property type="entry name" value="SAM-dependent_MTases_sf"/>
</dbReference>
<dbReference type="PANTHER" id="PTHR24422">
    <property type="entry name" value="CHEMOTAXIS PROTEIN METHYLTRANSFERASE"/>
    <property type="match status" value="1"/>
</dbReference>
<dbReference type="Pfam" id="PF01739">
    <property type="entry name" value="CheR"/>
    <property type="match status" value="1"/>
</dbReference>
<organism evidence="2 3">
    <name type="scientific">Hydrocarboniphaga daqingensis</name>
    <dbReference type="NCBI Taxonomy" id="490188"/>
    <lineage>
        <taxon>Bacteria</taxon>
        <taxon>Pseudomonadati</taxon>
        <taxon>Pseudomonadota</taxon>
        <taxon>Gammaproteobacteria</taxon>
        <taxon>Nevskiales</taxon>
        <taxon>Nevskiaceae</taxon>
        <taxon>Hydrocarboniphaga</taxon>
    </lineage>
</organism>
<sequence>MDLHERQRIEIQLFLQALQLRHGYDFSGYAPASLGRRVRALAEATQARSISALTERVIHDDAFLTEVIGRLSVPVSEMFRNPPVFDLLRREVLPLLASYPQINIWQAGCARGEEAYSMAILLKEAGLYARSHIWATDISESALAQARDGIYPLREARLYSNNYLQAGGTGSLSDWYTAAYQHIKLDESLAERITFAHHNLAADGVFGEMHLILCRNVLIYFGDELQQRALRLFRDSLVRGGFLCLGDRERPNDTRFTADFRPLASGASVFRRVDGRA</sequence>
<dbReference type="RefSeq" id="WP_072893707.1">
    <property type="nucleotide sequence ID" value="NZ_FQWZ01000001.1"/>
</dbReference>
<dbReference type="OrthoDB" id="9816309at2"/>
<keyword evidence="3" id="KW-1185">Reference proteome</keyword>
<proteinExistence type="predicted"/>
<name>A0A1M5KJZ9_9GAMM</name>
<dbReference type="InterPro" id="IPR050903">
    <property type="entry name" value="Bact_Chemotaxis_MeTrfase"/>
</dbReference>
<dbReference type="InterPro" id="IPR000780">
    <property type="entry name" value="CheR_MeTrfase"/>
</dbReference>
<reference evidence="2 3" key="1">
    <citation type="submission" date="2016-11" db="EMBL/GenBank/DDBJ databases">
        <authorList>
            <person name="Jaros S."/>
            <person name="Januszkiewicz K."/>
            <person name="Wedrychowicz H."/>
        </authorList>
    </citation>
    <scope>NUCLEOTIDE SEQUENCE [LARGE SCALE GENOMIC DNA]</scope>
    <source>
        <strain evidence="2 3">CGMCC 1.7049</strain>
    </source>
</reference>
<keyword evidence="2" id="KW-0808">Transferase</keyword>
<dbReference type="Proteomes" id="UP000199758">
    <property type="component" value="Unassembled WGS sequence"/>
</dbReference>
<protein>
    <submittedName>
        <fullName evidence="2">Chemotaxis protein methyltransferase CheR</fullName>
    </submittedName>
</protein>
<dbReference type="InterPro" id="IPR022641">
    <property type="entry name" value="CheR_N"/>
</dbReference>
<gene>
    <name evidence="2" type="ORF">SAMN04488068_0611</name>
</gene>
<dbReference type="SMART" id="SM00138">
    <property type="entry name" value="MeTrc"/>
    <property type="match status" value="1"/>
</dbReference>
<dbReference type="AlphaFoldDB" id="A0A1M5KJZ9"/>
<evidence type="ECO:0000313" key="3">
    <source>
        <dbReference type="Proteomes" id="UP000199758"/>
    </source>
</evidence>
<dbReference type="GO" id="GO:0008757">
    <property type="term" value="F:S-adenosylmethionine-dependent methyltransferase activity"/>
    <property type="evidence" value="ECO:0007669"/>
    <property type="project" value="InterPro"/>
</dbReference>
<dbReference type="EMBL" id="FQWZ01000001">
    <property type="protein sequence ID" value="SHG53117.1"/>
    <property type="molecule type" value="Genomic_DNA"/>
</dbReference>
<evidence type="ECO:0000313" key="2">
    <source>
        <dbReference type="EMBL" id="SHG53117.1"/>
    </source>
</evidence>
<dbReference type="InterPro" id="IPR022642">
    <property type="entry name" value="CheR_C"/>
</dbReference>
<dbReference type="STRING" id="490188.SAMN04488068_0611"/>
<dbReference type="SUPFAM" id="SSF53335">
    <property type="entry name" value="S-adenosyl-L-methionine-dependent methyltransferases"/>
    <property type="match status" value="1"/>
</dbReference>
<dbReference type="Gene3D" id="3.40.50.150">
    <property type="entry name" value="Vaccinia Virus protein VP39"/>
    <property type="match status" value="1"/>
</dbReference>
<dbReference type="GO" id="GO:0032259">
    <property type="term" value="P:methylation"/>
    <property type="evidence" value="ECO:0007669"/>
    <property type="project" value="UniProtKB-KW"/>
</dbReference>
<dbReference type="Pfam" id="PF03705">
    <property type="entry name" value="CheR_N"/>
    <property type="match status" value="1"/>
</dbReference>
<dbReference type="PANTHER" id="PTHR24422:SF8">
    <property type="entry name" value="CHEMOTAXIS PROTEIN"/>
    <property type="match status" value="1"/>
</dbReference>
<keyword evidence="2" id="KW-0489">Methyltransferase</keyword>